<sequence>MSDRPLVTVVGATGYQGGSVVRSLADTGKYKIRGLTRDNTSVKAQNLKRSCNNDGTDIELVNCDITNKDDLLRAFKGSWAIYSLTDFWAQPHKPEAEMQQGKLMADVAAKLNIPYYIFSCAPNVNVLSNNKL</sequence>
<dbReference type="EMBL" id="CAJNOK010020257">
    <property type="protein sequence ID" value="CAF1313332.1"/>
    <property type="molecule type" value="Genomic_DNA"/>
</dbReference>
<gene>
    <name evidence="6" type="ORF">GPM918_LOCUS37091</name>
    <name evidence="5" type="ORF">OVA965_LOCUS29088</name>
    <name evidence="8" type="ORF">SRO942_LOCUS37850</name>
    <name evidence="7" type="ORF">TMI583_LOCUS29851</name>
</gene>
<evidence type="ECO:0000313" key="9">
    <source>
        <dbReference type="Proteomes" id="UP000663829"/>
    </source>
</evidence>
<evidence type="ECO:0000256" key="3">
    <source>
        <dbReference type="ARBA" id="ARBA00040296"/>
    </source>
</evidence>
<dbReference type="Proteomes" id="UP000681722">
    <property type="component" value="Unassembled WGS sequence"/>
</dbReference>
<evidence type="ECO:0000259" key="4">
    <source>
        <dbReference type="Pfam" id="PF05368"/>
    </source>
</evidence>
<keyword evidence="9" id="KW-1185">Reference proteome</keyword>
<name>A0A815U1H8_9BILA</name>
<keyword evidence="2" id="KW-0521">NADP</keyword>
<dbReference type="Proteomes" id="UP000663829">
    <property type="component" value="Unassembled WGS sequence"/>
</dbReference>
<feature type="domain" description="NmrA-like" evidence="4">
    <location>
        <begin position="6"/>
        <end position="130"/>
    </location>
</feature>
<evidence type="ECO:0000313" key="6">
    <source>
        <dbReference type="EMBL" id="CAF1510528.1"/>
    </source>
</evidence>
<evidence type="ECO:0000313" key="8">
    <source>
        <dbReference type="EMBL" id="CAF4371317.1"/>
    </source>
</evidence>
<organism evidence="6 9">
    <name type="scientific">Didymodactylos carnosus</name>
    <dbReference type="NCBI Taxonomy" id="1234261"/>
    <lineage>
        <taxon>Eukaryota</taxon>
        <taxon>Metazoa</taxon>
        <taxon>Spiralia</taxon>
        <taxon>Gnathifera</taxon>
        <taxon>Rotifera</taxon>
        <taxon>Eurotatoria</taxon>
        <taxon>Bdelloidea</taxon>
        <taxon>Philodinida</taxon>
        <taxon>Philodinidae</taxon>
        <taxon>Didymodactylos</taxon>
    </lineage>
</organism>
<comment type="caution">
    <text evidence="6">The sequence shown here is derived from an EMBL/GenBank/DDBJ whole genome shotgun (WGS) entry which is preliminary data.</text>
</comment>
<evidence type="ECO:0000313" key="7">
    <source>
        <dbReference type="EMBL" id="CAF4121758.1"/>
    </source>
</evidence>
<dbReference type="Proteomes" id="UP000682733">
    <property type="component" value="Unassembled WGS sequence"/>
</dbReference>
<dbReference type="InterPro" id="IPR051164">
    <property type="entry name" value="NmrA-like_oxidored"/>
</dbReference>
<dbReference type="EMBL" id="CAJOBC010088651">
    <property type="protein sequence ID" value="CAF4371317.1"/>
    <property type="molecule type" value="Genomic_DNA"/>
</dbReference>
<evidence type="ECO:0000256" key="1">
    <source>
        <dbReference type="ARBA" id="ARBA00006328"/>
    </source>
</evidence>
<dbReference type="AlphaFoldDB" id="A0A815U1H8"/>
<dbReference type="InterPro" id="IPR008030">
    <property type="entry name" value="NmrA-like"/>
</dbReference>
<dbReference type="Pfam" id="PF05368">
    <property type="entry name" value="NmrA"/>
    <property type="match status" value="1"/>
</dbReference>
<dbReference type="Proteomes" id="UP000677228">
    <property type="component" value="Unassembled WGS sequence"/>
</dbReference>
<dbReference type="InterPro" id="IPR036291">
    <property type="entry name" value="NAD(P)-bd_dom_sf"/>
</dbReference>
<dbReference type="EMBL" id="CAJNOQ010023110">
    <property type="protein sequence ID" value="CAF1510528.1"/>
    <property type="molecule type" value="Genomic_DNA"/>
</dbReference>
<proteinExistence type="inferred from homology"/>
<dbReference type="SUPFAM" id="SSF51735">
    <property type="entry name" value="NAD(P)-binding Rossmann-fold domains"/>
    <property type="match status" value="1"/>
</dbReference>
<protein>
    <recommendedName>
        <fullName evidence="3">NmrA-like family domain-containing protein 1</fullName>
    </recommendedName>
</protein>
<dbReference type="PANTHER" id="PTHR42748:SF7">
    <property type="entry name" value="NMRA LIKE REDOX SENSOR 1-RELATED"/>
    <property type="match status" value="1"/>
</dbReference>
<evidence type="ECO:0000313" key="5">
    <source>
        <dbReference type="EMBL" id="CAF1313332.1"/>
    </source>
</evidence>
<reference evidence="6" key="1">
    <citation type="submission" date="2021-02" db="EMBL/GenBank/DDBJ databases">
        <authorList>
            <person name="Nowell W R."/>
        </authorList>
    </citation>
    <scope>NUCLEOTIDE SEQUENCE</scope>
</reference>
<dbReference type="PANTHER" id="PTHR42748">
    <property type="entry name" value="NITROGEN METABOLITE REPRESSION PROTEIN NMRA FAMILY MEMBER"/>
    <property type="match status" value="1"/>
</dbReference>
<evidence type="ECO:0000256" key="2">
    <source>
        <dbReference type="ARBA" id="ARBA00022857"/>
    </source>
</evidence>
<comment type="similarity">
    <text evidence="1">Belongs to the NmrA-type oxidoreductase family.</text>
</comment>
<dbReference type="OrthoDB" id="300709at2759"/>
<accession>A0A815U1H8</accession>
<dbReference type="EMBL" id="CAJOBA010041845">
    <property type="protein sequence ID" value="CAF4121758.1"/>
    <property type="molecule type" value="Genomic_DNA"/>
</dbReference>
<dbReference type="Gene3D" id="3.40.50.720">
    <property type="entry name" value="NAD(P)-binding Rossmann-like Domain"/>
    <property type="match status" value="1"/>
</dbReference>